<feature type="coiled-coil region" evidence="7">
    <location>
        <begin position="499"/>
        <end position="554"/>
    </location>
</feature>
<dbReference type="InterPro" id="IPR003599">
    <property type="entry name" value="Ig_sub"/>
</dbReference>
<organism evidence="10 11">
    <name type="scientific">Pantherophis guttatus</name>
    <name type="common">Corn snake</name>
    <name type="synonym">Elaphe guttata</name>
    <dbReference type="NCBI Taxonomy" id="94885"/>
    <lineage>
        <taxon>Eukaryota</taxon>
        <taxon>Metazoa</taxon>
        <taxon>Chordata</taxon>
        <taxon>Craniata</taxon>
        <taxon>Vertebrata</taxon>
        <taxon>Euteleostomi</taxon>
        <taxon>Lepidosauria</taxon>
        <taxon>Squamata</taxon>
        <taxon>Bifurcata</taxon>
        <taxon>Unidentata</taxon>
        <taxon>Episquamata</taxon>
        <taxon>Toxicofera</taxon>
        <taxon>Serpentes</taxon>
        <taxon>Colubroidea</taxon>
        <taxon>Colubridae</taxon>
        <taxon>Colubrinae</taxon>
        <taxon>Pantherophis</taxon>
    </lineage>
</organism>
<reference evidence="11" key="1">
    <citation type="submission" date="2025-08" db="UniProtKB">
        <authorList>
            <consortium name="RefSeq"/>
        </authorList>
    </citation>
    <scope>IDENTIFICATION</scope>
    <source>
        <tissue evidence="11">Blood</tissue>
    </source>
</reference>
<dbReference type="Proteomes" id="UP001652622">
    <property type="component" value="Unplaced"/>
</dbReference>
<dbReference type="SMART" id="SM00408">
    <property type="entry name" value="IGc2"/>
    <property type="match status" value="2"/>
</dbReference>
<dbReference type="SUPFAM" id="SSF46966">
    <property type="entry name" value="Spectrin repeat"/>
    <property type="match status" value="3"/>
</dbReference>
<dbReference type="FunFam" id="2.60.40.10:FF:000345">
    <property type="entry name" value="Muscle M-line assembly protein unc-89"/>
    <property type="match status" value="1"/>
</dbReference>
<comment type="similarity">
    <text evidence="2">Belongs to the protein kinase superfamily. CAMK Ser/Thr protein kinase family.</text>
</comment>
<feature type="domain" description="Ig-like" evidence="9">
    <location>
        <begin position="1424"/>
        <end position="1512"/>
    </location>
</feature>
<evidence type="ECO:0000256" key="3">
    <source>
        <dbReference type="ARBA" id="ARBA00022490"/>
    </source>
</evidence>
<feature type="region of interest" description="Disordered" evidence="8">
    <location>
        <begin position="1264"/>
        <end position="1284"/>
    </location>
</feature>
<gene>
    <name evidence="11" type="primary">CCDC141</name>
</gene>
<dbReference type="SUPFAM" id="SSF48726">
    <property type="entry name" value="Immunoglobulin"/>
    <property type="match status" value="2"/>
</dbReference>
<sequence>MTSNNSTEEPLSTTTVSSVLVEAGDCRIVIALLKCGKWVQLQLVESIPNLLEIGSNEEETKKLLYDHELLLTKLKPLEGQVWDLLREADKTAAEHQDEEQVYEAMAESLGDAWDSLMIVLEKRRMLLKLSLDFFENALEFAAKIDQVEDFLQYSQEFENPESLKELLHQHKHHTKELLEKSLRLLNKSHDLTAFIQEFKSDGPNINPEFIQGAHSSCLKIDILLEVLQDRRRQLDKYLKLQGEGLEQVLQICQWHCQENQITSWYKKNIKDYTNKQNLGSSLKENEALLQEHKEMEYKVKEWNSAMQGLKSEALKILLSEEYAEKEHLKLSNKKMSLLEQEVNRCFEERKALLQEANDFFNAARKAYDVLENVEASLKLFESKVFNLPILAIKHEELQKEIKNGSDNALQKGQALLSKQDAHSSWMIGIQERMDYIEKKVDQLIKQFPDHGQFTSNKEHLATSLEDYLKKASRKIQNIGPVLSAAVNPGSSAPESEEVLKKYLELANQTKEMANELELAVRICKEMKELETTEIAVFSNKTELLNEELATLNRNLSLKLKILKPYVAFLKSSDEVGNDAQKLKEFYISEPAEDIEAKNEALLQSADAQWHLVLKKILSTQDMGHDFLNLVKMVNNNLIMNVENVVQVTERTLDILNKEKEELTELWARWKLSMNQVQSIKQQCGKFNEQFKNTTQRLVVLQEGLRSTLALDLGSNLSVLMELQNKFNEIKPQFQQLNAEVEYTLKLSEQLVLKGAPDVEKSEKISELIHLHKEIKEMMAKYDEVFNKTVKFHKIREELEGLIKSGGLEILQMKDVPSDTSHAKIHLTNAQEKHVHIRHLYKLALSLGMDILSTVKHPNSFNVSVKNLQQQLDTMESDSINWDSKAEKYEEELSHVLHFCMTRDEIHELRESFKDLRKKFNNMKFNYSKKTEKARNLKTLRIQIQQMDAFSEKYQVLRNKLENLKKKVLDSLSTQPSDKAEFISAAVNELEKQLTEFGKIMEDYKKNLELMEHLQEMMEECQFWCEEANATVLRVGRYSTECKTREAIEILYKQFKKFIDPVIPQQEERIQQLTNLAKDLYGNEEGKKYVEKITAKHKEVLDSISELCSSLTELEDKLGEDSLNGKSPNSNKCGDELGTEQDSQKQKIDKEDVKERIYELKKQEEKNLAETSIICPAVEDSISQDTGLSFATKEESFHTELLAEDALSGEEYECISPDDISLPPLSETPESNLLHSETELEEPHSSSSRSVHVSSYTVQMPINAGSKTMEDDSDPLTSTASADVPGHRNECISEQLGSFSSSTLSSHSKGKIESPFAHSSPEMPATPPVSSMFKTKAFYCMRGEVHETHLQCHEAPRSMREAQSKLHDGNNFTKNQARLHASSNAFSGLFQSDSTRNCQRQMATGEEIKSISEKNSKVSLSGQAPHFSKLLSNVTVMEGAPVTLEVEVTGFPEPTLTWYKKGQRVTGDEHIKLLHQDTQYTLFIEKVYDSDAGLYVVRAKNSSGTVSSSAILRVKVQGKQPNFINKFGHLILQEGDDLDLHCTIHGEPRPNVIWTKDGIRMAAREISIEKLGDIYYLVKRNAVVADTGKYICLATNELGEAHCSAFIRVIEKNKSDISSMQD</sequence>
<evidence type="ECO:0000256" key="2">
    <source>
        <dbReference type="ARBA" id="ARBA00006692"/>
    </source>
</evidence>
<dbReference type="InterPro" id="IPR013783">
    <property type="entry name" value="Ig-like_fold"/>
</dbReference>
<dbReference type="SMART" id="SM00409">
    <property type="entry name" value="IG"/>
    <property type="match status" value="2"/>
</dbReference>
<feature type="coiled-coil region" evidence="7">
    <location>
        <begin position="946"/>
        <end position="1006"/>
    </location>
</feature>
<dbReference type="GO" id="GO:0030017">
    <property type="term" value="C:sarcomere"/>
    <property type="evidence" value="ECO:0007669"/>
    <property type="project" value="UniProtKB-ARBA"/>
</dbReference>
<protein>
    <submittedName>
        <fullName evidence="11">Coiled-coil domain-containing protein 141 isoform X1</fullName>
    </submittedName>
</protein>
<dbReference type="Gene3D" id="1.20.58.60">
    <property type="match status" value="3"/>
</dbReference>
<evidence type="ECO:0000313" key="10">
    <source>
        <dbReference type="Proteomes" id="UP001652622"/>
    </source>
</evidence>
<keyword evidence="3" id="KW-0963">Cytoplasm</keyword>
<evidence type="ECO:0000256" key="4">
    <source>
        <dbReference type="ARBA" id="ARBA00022737"/>
    </source>
</evidence>
<keyword evidence="7" id="KW-0175">Coiled coil</keyword>
<evidence type="ECO:0000259" key="9">
    <source>
        <dbReference type="PROSITE" id="PS50835"/>
    </source>
</evidence>
<dbReference type="PROSITE" id="PS50835">
    <property type="entry name" value="IG_LIKE"/>
    <property type="match status" value="2"/>
</dbReference>
<dbReference type="GeneID" id="117672117"/>
<evidence type="ECO:0000256" key="6">
    <source>
        <dbReference type="ARBA" id="ARBA00023319"/>
    </source>
</evidence>
<feature type="coiled-coil region" evidence="7">
    <location>
        <begin position="285"/>
        <end position="355"/>
    </location>
</feature>
<dbReference type="InterPro" id="IPR036179">
    <property type="entry name" value="Ig-like_dom_sf"/>
</dbReference>
<evidence type="ECO:0000256" key="5">
    <source>
        <dbReference type="ARBA" id="ARBA00023157"/>
    </source>
</evidence>
<dbReference type="PANTHER" id="PTHR42757:SF44">
    <property type="entry name" value="COILED-COIL DOMAIN-CONTAINING PROTEIN 141"/>
    <property type="match status" value="1"/>
</dbReference>
<dbReference type="CTD" id="285025"/>
<dbReference type="FunFam" id="2.60.40.10:FF:000032">
    <property type="entry name" value="palladin isoform X1"/>
    <property type="match status" value="1"/>
</dbReference>
<dbReference type="InterPro" id="IPR013098">
    <property type="entry name" value="Ig_I-set"/>
</dbReference>
<evidence type="ECO:0000256" key="1">
    <source>
        <dbReference type="ARBA" id="ARBA00004496"/>
    </source>
</evidence>
<dbReference type="Pfam" id="PF07679">
    <property type="entry name" value="I-set"/>
    <property type="match status" value="2"/>
</dbReference>
<keyword evidence="5" id="KW-1015">Disulfide bond</keyword>
<dbReference type="InterPro" id="IPR003598">
    <property type="entry name" value="Ig_sub2"/>
</dbReference>
<keyword evidence="10" id="KW-1185">Reference proteome</keyword>
<dbReference type="InterPro" id="IPR050876">
    <property type="entry name" value="IgLON_domain"/>
</dbReference>
<keyword evidence="6" id="KW-0393">Immunoglobulin domain</keyword>
<dbReference type="InterPro" id="IPR007110">
    <property type="entry name" value="Ig-like_dom"/>
</dbReference>
<dbReference type="OMA" id="DAKAKPC"/>
<feature type="domain" description="Ig-like" evidence="9">
    <location>
        <begin position="1520"/>
        <end position="1607"/>
    </location>
</feature>
<feature type="coiled-coil region" evidence="7">
    <location>
        <begin position="638"/>
        <end position="665"/>
    </location>
</feature>
<dbReference type="InParanoid" id="A0A6P9CMK3"/>
<keyword evidence="4" id="KW-0677">Repeat</keyword>
<dbReference type="PANTHER" id="PTHR42757">
    <property type="entry name" value="IGLON FAMILY OF IMMUNOGLOBULIN SUPERFAMILY-RELATED"/>
    <property type="match status" value="1"/>
</dbReference>
<evidence type="ECO:0000256" key="8">
    <source>
        <dbReference type="SAM" id="MobiDB-lite"/>
    </source>
</evidence>
<feature type="region of interest" description="Disordered" evidence="8">
    <location>
        <begin position="1118"/>
        <end position="1148"/>
    </location>
</feature>
<evidence type="ECO:0000256" key="7">
    <source>
        <dbReference type="SAM" id="Coils"/>
    </source>
</evidence>
<feature type="region of interest" description="Disordered" evidence="8">
    <location>
        <begin position="1214"/>
        <end position="1252"/>
    </location>
</feature>
<dbReference type="SMART" id="SM00150">
    <property type="entry name" value="SPEC"/>
    <property type="match status" value="3"/>
</dbReference>
<dbReference type="KEGG" id="pgut:117672117"/>
<proteinExistence type="inferred from homology"/>
<dbReference type="InterPro" id="IPR018159">
    <property type="entry name" value="Spectrin/alpha-actinin"/>
</dbReference>
<dbReference type="RefSeq" id="XP_034284492.1">
    <property type="nucleotide sequence ID" value="XM_034428601.2"/>
</dbReference>
<dbReference type="FunFam" id="1.20.58.60:FF:000192">
    <property type="entry name" value="coiled-coil domain-containing protein 141 isoform X2"/>
    <property type="match status" value="1"/>
</dbReference>
<evidence type="ECO:0000313" key="11">
    <source>
        <dbReference type="RefSeq" id="XP_034284492.1"/>
    </source>
</evidence>
<dbReference type="Gene3D" id="2.60.40.10">
    <property type="entry name" value="Immunoglobulins"/>
    <property type="match status" value="2"/>
</dbReference>
<feature type="region of interest" description="Disordered" evidence="8">
    <location>
        <begin position="1298"/>
        <end position="1327"/>
    </location>
</feature>
<accession>A0A6P9CMK3</accession>
<name>A0A6P9CMK3_PANGU</name>
<comment type="subcellular location">
    <subcellularLocation>
        <location evidence="1">Cytoplasm</location>
    </subcellularLocation>
</comment>